<protein>
    <submittedName>
        <fullName evidence="2">Uncharacterized protein</fullName>
    </submittedName>
</protein>
<name>A0A9I9EEP4_CUCME</name>
<organism evidence="2">
    <name type="scientific">Cucumis melo</name>
    <name type="common">Muskmelon</name>
    <dbReference type="NCBI Taxonomy" id="3656"/>
    <lineage>
        <taxon>Eukaryota</taxon>
        <taxon>Viridiplantae</taxon>
        <taxon>Streptophyta</taxon>
        <taxon>Embryophyta</taxon>
        <taxon>Tracheophyta</taxon>
        <taxon>Spermatophyta</taxon>
        <taxon>Magnoliopsida</taxon>
        <taxon>eudicotyledons</taxon>
        <taxon>Gunneridae</taxon>
        <taxon>Pentapetalae</taxon>
        <taxon>rosids</taxon>
        <taxon>fabids</taxon>
        <taxon>Cucurbitales</taxon>
        <taxon>Cucurbitaceae</taxon>
        <taxon>Benincaseae</taxon>
        <taxon>Cucumis</taxon>
    </lineage>
</organism>
<evidence type="ECO:0000313" key="2">
    <source>
        <dbReference type="EnsemblPlants" id="MELO3C032489.2.1"/>
    </source>
</evidence>
<sequence length="217" mass="24332">MFSCDFVEISIDYMTEILSLRLYGTVCTQVEIELPVPNTLPTSAESSRSNSSTWLELLFYKPSDVRTASRVCWEGFRGFRCVVFHVEYSISKIVGSTGIVRGDDVCWLHAVFRAKTAGGPGGGQDIRAFSMTYSINSTGIKVRLLYTGRSLSASQQLGLTLELRTESITTRKLRFPDAQRRQEICEKVSENSFLTHKSTSGSKSRKISQERISRCTK</sequence>
<dbReference type="Gramene" id="MELO3C032489.2.1">
    <property type="protein sequence ID" value="MELO3C032489.2.1"/>
    <property type="gene ID" value="MELO3C032489.2"/>
</dbReference>
<feature type="region of interest" description="Disordered" evidence="1">
    <location>
        <begin position="195"/>
        <end position="217"/>
    </location>
</feature>
<accession>A0A9I9EEP4</accession>
<dbReference type="AlphaFoldDB" id="A0A9I9EEP4"/>
<dbReference type="EnsemblPlants" id="MELO3C032489.2.1">
    <property type="protein sequence ID" value="MELO3C032489.2.1"/>
    <property type="gene ID" value="MELO3C032489.2"/>
</dbReference>
<evidence type="ECO:0000256" key="1">
    <source>
        <dbReference type="SAM" id="MobiDB-lite"/>
    </source>
</evidence>
<proteinExistence type="predicted"/>
<feature type="compositionally biased region" description="Basic and acidic residues" evidence="1">
    <location>
        <begin position="207"/>
        <end position="217"/>
    </location>
</feature>
<reference evidence="2" key="1">
    <citation type="submission" date="2023-03" db="UniProtKB">
        <authorList>
            <consortium name="EnsemblPlants"/>
        </authorList>
    </citation>
    <scope>IDENTIFICATION</scope>
</reference>